<feature type="signal peptide" evidence="1">
    <location>
        <begin position="1"/>
        <end position="28"/>
    </location>
</feature>
<accession>A0AAV2ZN55</accession>
<reference evidence="2" key="1">
    <citation type="thesis" date="2020" institute="ProQuest LLC" country="789 East Eisenhower Parkway, Ann Arbor, MI, USA">
        <title>Comparative Genomics and Chromosome Evolution.</title>
        <authorList>
            <person name="Mudd A.B."/>
        </authorList>
    </citation>
    <scope>NUCLEOTIDE SEQUENCE</scope>
    <source>
        <strain evidence="2">1538</strain>
        <tissue evidence="2">Blood</tissue>
    </source>
</reference>
<comment type="caution">
    <text evidence="2">The sequence shown here is derived from an EMBL/GenBank/DDBJ whole genome shotgun (WGS) entry which is preliminary data.</text>
</comment>
<name>A0AAV2ZN55_PYXAD</name>
<organism evidence="2 3">
    <name type="scientific">Pyxicephalus adspersus</name>
    <name type="common">African bullfrog</name>
    <dbReference type="NCBI Taxonomy" id="30357"/>
    <lineage>
        <taxon>Eukaryota</taxon>
        <taxon>Metazoa</taxon>
        <taxon>Chordata</taxon>
        <taxon>Craniata</taxon>
        <taxon>Vertebrata</taxon>
        <taxon>Euteleostomi</taxon>
        <taxon>Amphibia</taxon>
        <taxon>Batrachia</taxon>
        <taxon>Anura</taxon>
        <taxon>Neobatrachia</taxon>
        <taxon>Ranoidea</taxon>
        <taxon>Pyxicephalidae</taxon>
        <taxon>Pyxicephalinae</taxon>
        <taxon>Pyxicephalus</taxon>
    </lineage>
</organism>
<protein>
    <recommendedName>
        <fullName evidence="4">Secreted protein</fullName>
    </recommendedName>
</protein>
<evidence type="ECO:0000256" key="1">
    <source>
        <dbReference type="SAM" id="SignalP"/>
    </source>
</evidence>
<keyword evidence="1" id="KW-0732">Signal</keyword>
<evidence type="ECO:0000313" key="2">
    <source>
        <dbReference type="EMBL" id="DBA15799.1"/>
    </source>
</evidence>
<gene>
    <name evidence="2" type="ORF">GDO54_003263</name>
</gene>
<dbReference type="EMBL" id="DYDO01000011">
    <property type="protein sequence ID" value="DBA15799.1"/>
    <property type="molecule type" value="Genomic_DNA"/>
</dbReference>
<evidence type="ECO:0008006" key="4">
    <source>
        <dbReference type="Google" id="ProtNLM"/>
    </source>
</evidence>
<proteinExistence type="predicted"/>
<dbReference type="Proteomes" id="UP001181693">
    <property type="component" value="Unassembled WGS sequence"/>
</dbReference>
<sequence length="94" mass="10078">MPGRSFPGSSTTFLLLCSFSLKQVQVQAHVACTHSALPVPGTAPSQFLHFPPALLSLSQADPYSSYCTFHLSQAGPGPCPISCTFHLICSHNFR</sequence>
<dbReference type="AlphaFoldDB" id="A0AAV2ZN55"/>
<feature type="chain" id="PRO_5043965822" description="Secreted protein" evidence="1">
    <location>
        <begin position="29"/>
        <end position="94"/>
    </location>
</feature>
<evidence type="ECO:0000313" key="3">
    <source>
        <dbReference type="Proteomes" id="UP001181693"/>
    </source>
</evidence>
<keyword evidence="3" id="KW-1185">Reference proteome</keyword>